<protein>
    <submittedName>
        <fullName evidence="1">Low affinity Fe/Cu permease</fullName>
    </submittedName>
</protein>
<dbReference type="InterPro" id="IPR058995">
    <property type="entry name" value="YolC/YozM-like"/>
</dbReference>
<dbReference type="EMBL" id="JAFBEC010000003">
    <property type="protein sequence ID" value="MBM7632357.1"/>
    <property type="molecule type" value="Genomic_DNA"/>
</dbReference>
<reference evidence="1 2" key="1">
    <citation type="submission" date="2021-01" db="EMBL/GenBank/DDBJ databases">
        <title>Genomic Encyclopedia of Type Strains, Phase IV (KMG-IV): sequencing the most valuable type-strain genomes for metagenomic binning, comparative biology and taxonomic classification.</title>
        <authorList>
            <person name="Goeker M."/>
        </authorList>
    </citation>
    <scope>NUCLEOTIDE SEQUENCE [LARGE SCALE GENOMIC DNA]</scope>
    <source>
        <strain evidence="1 2">DSM 25540</strain>
    </source>
</reference>
<comment type="caution">
    <text evidence="1">The sequence shown here is derived from an EMBL/GenBank/DDBJ whole genome shotgun (WGS) entry which is preliminary data.</text>
</comment>
<keyword evidence="2" id="KW-1185">Reference proteome</keyword>
<accession>A0ABS2PAL2</accession>
<dbReference type="Pfam" id="PF26328">
    <property type="entry name" value="YolC_YozM"/>
    <property type="match status" value="1"/>
</dbReference>
<organism evidence="1 2">
    <name type="scientific">Geomicrobium sediminis</name>
    <dbReference type="NCBI Taxonomy" id="1347788"/>
    <lineage>
        <taxon>Bacteria</taxon>
        <taxon>Bacillati</taxon>
        <taxon>Bacillota</taxon>
        <taxon>Bacilli</taxon>
        <taxon>Bacillales</taxon>
        <taxon>Geomicrobium</taxon>
    </lineage>
</organism>
<evidence type="ECO:0000313" key="1">
    <source>
        <dbReference type="EMBL" id="MBM7632357.1"/>
    </source>
</evidence>
<gene>
    <name evidence="1" type="ORF">JOD17_001450</name>
</gene>
<dbReference type="RefSeq" id="WP_204696530.1">
    <property type="nucleotide sequence ID" value="NZ_JAFBEC010000003.1"/>
</dbReference>
<evidence type="ECO:0000313" key="2">
    <source>
        <dbReference type="Proteomes" id="UP000741863"/>
    </source>
</evidence>
<dbReference type="Proteomes" id="UP000741863">
    <property type="component" value="Unassembled WGS sequence"/>
</dbReference>
<name>A0ABS2PAL2_9BACL</name>
<proteinExistence type="predicted"/>
<sequence>MRKSKLAITGIVCVVSIFALQTLLHKEPSSMQAVMDSLWENHHVQSIHVGDTDSVIAVSIFDKEEIAKVEKYLEQNLSKEKLEHYSLHVFLYSPDDKEFRDNARGL</sequence>